<proteinExistence type="predicted"/>
<reference evidence="1 2" key="1">
    <citation type="submission" date="2024-08" db="EMBL/GenBank/DDBJ databases">
        <authorList>
            <person name="Cucini C."/>
            <person name="Frati F."/>
        </authorList>
    </citation>
    <scope>NUCLEOTIDE SEQUENCE [LARGE SCALE GENOMIC DNA]</scope>
</reference>
<comment type="caution">
    <text evidence="1">The sequence shown here is derived from an EMBL/GenBank/DDBJ whole genome shotgun (WGS) entry which is preliminary data.</text>
</comment>
<dbReference type="EMBL" id="CAXLJM020000111">
    <property type="protein sequence ID" value="CAL8136510.1"/>
    <property type="molecule type" value="Genomic_DNA"/>
</dbReference>
<accession>A0ABP1RUY9</accession>
<name>A0ABP1RUY9_9HEXA</name>
<evidence type="ECO:0000313" key="1">
    <source>
        <dbReference type="EMBL" id="CAL8136510.1"/>
    </source>
</evidence>
<sequence>MFVDFRSLLTQSLKVPEKIPIPEAESFYIIDINEAGWVLNWTVSWVSKDSEMVGTQDTTSVNEVTPTTFKNTFHVPSFVWRSRNAACQIQDNYYGEFVRAQNIYYGIKDLYLNTSANYEYVPDVGIQISNLTIGFDIGYLRYNFEDVIWGYSNGTTERFPGFKYDNAPTLLWEWKFIQAEYLSGLEFRINCVLTGSRNNPERCEWDDEAWYVSQYYYRMNVL</sequence>
<gene>
    <name evidence="1" type="ORF">ODALV1_LOCUS26477</name>
</gene>
<protein>
    <submittedName>
        <fullName evidence="1">Uncharacterized protein</fullName>
    </submittedName>
</protein>
<evidence type="ECO:0000313" key="2">
    <source>
        <dbReference type="Proteomes" id="UP001642540"/>
    </source>
</evidence>
<organism evidence="1 2">
    <name type="scientific">Orchesella dallaii</name>
    <dbReference type="NCBI Taxonomy" id="48710"/>
    <lineage>
        <taxon>Eukaryota</taxon>
        <taxon>Metazoa</taxon>
        <taxon>Ecdysozoa</taxon>
        <taxon>Arthropoda</taxon>
        <taxon>Hexapoda</taxon>
        <taxon>Collembola</taxon>
        <taxon>Entomobryomorpha</taxon>
        <taxon>Entomobryoidea</taxon>
        <taxon>Orchesellidae</taxon>
        <taxon>Orchesellinae</taxon>
        <taxon>Orchesella</taxon>
    </lineage>
</organism>
<dbReference type="Proteomes" id="UP001642540">
    <property type="component" value="Unassembled WGS sequence"/>
</dbReference>
<keyword evidence="2" id="KW-1185">Reference proteome</keyword>